<dbReference type="InterPro" id="IPR020022">
    <property type="entry name" value="N-acetyl_sugar_amidoTrfase"/>
</dbReference>
<name>A0A382UDB7_9ZZZZ</name>
<evidence type="ECO:0000313" key="1">
    <source>
        <dbReference type="EMBL" id="SVD31688.1"/>
    </source>
</evidence>
<dbReference type="NCBIfam" id="TIGR03573">
    <property type="entry name" value="WbuX"/>
    <property type="match status" value="1"/>
</dbReference>
<dbReference type="SUPFAM" id="SSF52402">
    <property type="entry name" value="Adenine nucleotide alpha hydrolases-like"/>
    <property type="match status" value="1"/>
</dbReference>
<gene>
    <name evidence="1" type="ORF">METZ01_LOCUS384542</name>
</gene>
<protein>
    <recommendedName>
        <fullName evidence="2">LPS biosynthesis protein</fullName>
    </recommendedName>
</protein>
<feature type="non-terminal residue" evidence="1">
    <location>
        <position position="263"/>
    </location>
</feature>
<sequence>MKYCTRCTYPENHPLGIVFDDEGVCSGCRVHEEKDEIDWMEKEKEFEKIIKPYIGRPGSYYDCIIPVTGNGDSFFVVDMMKNHFRMNPLLVTYNTQFNTKVGIRNLARLITELDCDHLLNTVGPETAKRVSKITLRKLGDMYWHVLAGSQTFPVQVAIKFNIPLIIWGVHGWLDQVGMFSHYDQVEMTKKVRKEHGLRRIDAEMLIGEDPDLSAKDLQAFTYPSNAEIEKLKLRGLYLGNYVRWDAQKQIEDMIAKYGYESAP</sequence>
<evidence type="ECO:0008006" key="2">
    <source>
        <dbReference type="Google" id="ProtNLM"/>
    </source>
</evidence>
<dbReference type="AlphaFoldDB" id="A0A382UDB7"/>
<organism evidence="1">
    <name type="scientific">marine metagenome</name>
    <dbReference type="NCBI Taxonomy" id="408172"/>
    <lineage>
        <taxon>unclassified sequences</taxon>
        <taxon>metagenomes</taxon>
        <taxon>ecological metagenomes</taxon>
    </lineage>
</organism>
<proteinExistence type="predicted"/>
<accession>A0A382UDB7</accession>
<reference evidence="1" key="1">
    <citation type="submission" date="2018-05" db="EMBL/GenBank/DDBJ databases">
        <authorList>
            <person name="Lanie J.A."/>
            <person name="Ng W.-L."/>
            <person name="Kazmierczak K.M."/>
            <person name="Andrzejewski T.M."/>
            <person name="Davidsen T.M."/>
            <person name="Wayne K.J."/>
            <person name="Tettelin H."/>
            <person name="Glass J.I."/>
            <person name="Rusch D."/>
            <person name="Podicherti R."/>
            <person name="Tsui H.-C.T."/>
            <person name="Winkler M.E."/>
        </authorList>
    </citation>
    <scope>NUCLEOTIDE SEQUENCE</scope>
</reference>
<dbReference type="EMBL" id="UINC01143007">
    <property type="protein sequence ID" value="SVD31688.1"/>
    <property type="molecule type" value="Genomic_DNA"/>
</dbReference>